<evidence type="ECO:0000313" key="2">
    <source>
        <dbReference type="Proteomes" id="UP001732700"/>
    </source>
</evidence>
<sequence length="888" mass="99098">MMCTSEKKTNAMPCSKRRKAVVPGHRSLVAEDVMMEVLLRLPLKSIVRFRAVCRSWAALLSSEEFHRLHREITREAKVPLKLLHFSPTATFSAMAAYSCLLAQGPRDDELLFKLDYAHGKWLQVLTPASCHGLTLLYDDLAKAYYICNVATRAVTRLPHSAPVALHMVSTGLGFDARTREYKAVRLINGGMYSSRQQDTIRCEVYTPGGSHGDRWRPAAGEMPFGLRRFAVSAVWNAVGQRLAPVFVNGFLHWLIEPHLLFKRPRGAIIYFSVMEETFRCVRSPPFLSSDFGQNPPSAPPGFHLPLAPQKPPAGHLVEMDNQLCLVRDLRDDPHGSTLETWRLLEYSSGDWSLDHRIDLSGHVMGKELREPQTVRVIGSIDNGRSGKKIIITTCKHKVHEKFEKKVHTYDLTSQDLETILSVTETSTSMYGIYDDKPLPSRVGLFEDCLAPMHKTDEEITLSSALSKAVKEILLRLPVKSVVQSKLICKQWLGLIKSASFVQSYFEHKNIGRRPKLMLVGKGIGQSAFCFAPLDTWLSEAPSDCALLDTKVVCSKPCHGMNLVSTATNDYLYNPGTGFHRVYGNGGPEMHLQLGSQRLYEAEQHAFAVGSKNVGLTFDPLSREHVIVEIVYHQKNFHSRGYRSVCELRWCNSVELSREYLVPLPPLPVNDMPPAYVGGVLYWMSDPRLGRSRERAIISFDISTRLFDTIPCPSCMAVWSSASPCRAFVVELQGALCAVLADPVANSLDVWMLKRGRGIWGRACTIRLEASPDYSLVTKNVVVPMAIDPEDGKILLNTGRKVGAYDPVKQTIQNLYSLDEVPLVASERHLGVCQGSHFTASSSSGDNSTVFTDQPVRMDSEIMRLVPMLYEESLACYPPVAVARSLSFC</sequence>
<name>A0ACD5TE60_AVESA</name>
<reference evidence="1" key="2">
    <citation type="submission" date="2025-09" db="UniProtKB">
        <authorList>
            <consortium name="EnsemblPlants"/>
        </authorList>
    </citation>
    <scope>IDENTIFICATION</scope>
</reference>
<keyword evidence="2" id="KW-1185">Reference proteome</keyword>
<organism evidence="1 2">
    <name type="scientific">Avena sativa</name>
    <name type="common">Oat</name>
    <dbReference type="NCBI Taxonomy" id="4498"/>
    <lineage>
        <taxon>Eukaryota</taxon>
        <taxon>Viridiplantae</taxon>
        <taxon>Streptophyta</taxon>
        <taxon>Embryophyta</taxon>
        <taxon>Tracheophyta</taxon>
        <taxon>Spermatophyta</taxon>
        <taxon>Magnoliopsida</taxon>
        <taxon>Liliopsida</taxon>
        <taxon>Poales</taxon>
        <taxon>Poaceae</taxon>
        <taxon>BOP clade</taxon>
        <taxon>Pooideae</taxon>
        <taxon>Poodae</taxon>
        <taxon>Poeae</taxon>
        <taxon>Poeae Chloroplast Group 1 (Aveneae type)</taxon>
        <taxon>Aveninae</taxon>
        <taxon>Avena</taxon>
    </lineage>
</organism>
<proteinExistence type="predicted"/>
<evidence type="ECO:0000313" key="1">
    <source>
        <dbReference type="EnsemblPlants" id="AVESA.00010b.r2.1AG0037700.1.CDS.1"/>
    </source>
</evidence>
<accession>A0ACD5TE60</accession>
<reference evidence="1" key="1">
    <citation type="submission" date="2021-05" db="EMBL/GenBank/DDBJ databases">
        <authorList>
            <person name="Scholz U."/>
            <person name="Mascher M."/>
            <person name="Fiebig A."/>
        </authorList>
    </citation>
    <scope>NUCLEOTIDE SEQUENCE [LARGE SCALE GENOMIC DNA]</scope>
</reference>
<dbReference type="EnsemblPlants" id="AVESA.00010b.r2.1AG0037700.1">
    <property type="protein sequence ID" value="AVESA.00010b.r2.1AG0037700.1.CDS.1"/>
    <property type="gene ID" value="AVESA.00010b.r2.1AG0037700"/>
</dbReference>
<protein>
    <submittedName>
        <fullName evidence="1">Uncharacterized protein</fullName>
    </submittedName>
</protein>
<dbReference type="Proteomes" id="UP001732700">
    <property type="component" value="Chromosome 1A"/>
</dbReference>